<dbReference type="CDD" id="cd13865">
    <property type="entry name" value="CuRO_1_LCC_like_3"/>
    <property type="match status" value="1"/>
</dbReference>
<dbReference type="InterPro" id="IPR011706">
    <property type="entry name" value="Cu-oxidase_C"/>
</dbReference>
<dbReference type="CDD" id="cd13896">
    <property type="entry name" value="CuRO_3_CopA"/>
    <property type="match status" value="1"/>
</dbReference>
<keyword evidence="1" id="KW-0479">Metal-binding</keyword>
<dbReference type="InterPro" id="IPR034279">
    <property type="entry name" value="CuRO_3_CopA"/>
</dbReference>
<evidence type="ECO:0000259" key="6">
    <source>
        <dbReference type="Pfam" id="PF07732"/>
    </source>
</evidence>
<dbReference type="InterPro" id="IPR002355">
    <property type="entry name" value="Cu_oxidase_Cu_BS"/>
</dbReference>
<feature type="domain" description="Plastocyanin-like" evidence="5">
    <location>
        <begin position="366"/>
        <end position="476"/>
    </location>
</feature>
<evidence type="ECO:0000259" key="4">
    <source>
        <dbReference type="Pfam" id="PF00394"/>
    </source>
</evidence>
<dbReference type="PANTHER" id="PTHR11709:SF394">
    <property type="entry name" value="FI03373P-RELATED"/>
    <property type="match status" value="1"/>
</dbReference>
<dbReference type="InterPro" id="IPR045087">
    <property type="entry name" value="Cu-oxidase_fam"/>
</dbReference>
<dbReference type="Pfam" id="PF07732">
    <property type="entry name" value="Cu-oxidase_3"/>
    <property type="match status" value="1"/>
</dbReference>
<dbReference type="PANTHER" id="PTHR11709">
    <property type="entry name" value="MULTI-COPPER OXIDASE"/>
    <property type="match status" value="1"/>
</dbReference>
<dbReference type="GO" id="GO:0005507">
    <property type="term" value="F:copper ion binding"/>
    <property type="evidence" value="ECO:0007669"/>
    <property type="project" value="InterPro"/>
</dbReference>
<dbReference type="Gene3D" id="2.60.40.420">
    <property type="entry name" value="Cupredoxins - blue copper proteins"/>
    <property type="match status" value="3"/>
</dbReference>
<dbReference type="InterPro" id="IPR011707">
    <property type="entry name" value="Cu-oxidase-like_N"/>
</dbReference>
<protein>
    <submittedName>
        <fullName evidence="7">Multicopper oxidase family protein</fullName>
    </submittedName>
</protein>
<organism evidence="7 8">
    <name type="scientific">Legionella israelensis</name>
    <dbReference type="NCBI Taxonomy" id="454"/>
    <lineage>
        <taxon>Bacteria</taxon>
        <taxon>Pseudomonadati</taxon>
        <taxon>Pseudomonadota</taxon>
        <taxon>Gammaproteobacteria</taxon>
        <taxon>Legionellales</taxon>
        <taxon>Legionellaceae</taxon>
        <taxon>Legionella</taxon>
    </lineage>
</organism>
<sequence>MFSKSRFTILIFAFFLFSGFSGLLNAVALKELNQTKTKPTTISVSEIDFQLDGKGKKTRVFDLSFTHPDGSKDNKGYFANKGEMFYTIVENKTSKPITIHWHGLIVPSAQDGVPYVSQLPLAPGESKVFNFRLLQAGTYWMHSHVGFQEQIMLSAPLIIHDPQEENKEIQEVIMFLEDFTYKDPEKIFEKMRNMKMVSSATQKKTASTNSDINDVEYDAFLTNKKTLAQPDVIDVKPGQKVRLRIINASSATNYRIDLGQLKGALIAVDGENVHPVQGSDFPIGIANRIDVLVDIPQQGEAFPILALAEGTNQQTGLILKTKNASTPEISPTAKEMMGRVKYYELEKQLKTKNPLPVRKVDKQIKLVLGGDMNGYKWTINNQSWPNITPNVINFGDRVEIIYENKTSMSHPMHFHGHVYQVTEIDGKPIQGGAVRDTILVQPNSTVKVQFDALNPGVWVNHCHNLYHLNAGMLTTIQYQHYPKPDFYFKKIGQKKASP</sequence>
<accession>A0AAX1EH00</accession>
<dbReference type="Pfam" id="PF00394">
    <property type="entry name" value="Cu-oxidase"/>
    <property type="match status" value="1"/>
</dbReference>
<keyword evidence="3" id="KW-0186">Copper</keyword>
<evidence type="ECO:0000256" key="2">
    <source>
        <dbReference type="ARBA" id="ARBA00023002"/>
    </source>
</evidence>
<dbReference type="GO" id="GO:0016491">
    <property type="term" value="F:oxidoreductase activity"/>
    <property type="evidence" value="ECO:0007669"/>
    <property type="project" value="UniProtKB-KW"/>
</dbReference>
<evidence type="ECO:0000313" key="8">
    <source>
        <dbReference type="Proteomes" id="UP000295517"/>
    </source>
</evidence>
<dbReference type="Pfam" id="PF07731">
    <property type="entry name" value="Cu-oxidase_2"/>
    <property type="match status" value="1"/>
</dbReference>
<name>A0AAX1EH00_9GAMM</name>
<feature type="domain" description="Plastocyanin-like" evidence="6">
    <location>
        <begin position="80"/>
        <end position="163"/>
    </location>
</feature>
<reference evidence="7 8" key="1">
    <citation type="submission" date="2019-03" db="EMBL/GenBank/DDBJ databases">
        <title>Diverse conjugative elements silence natural transformation in Legionella species.</title>
        <authorList>
            <person name="Durieux I."/>
            <person name="Ginevra C."/>
            <person name="Attaiech L."/>
            <person name="Picq K."/>
            <person name="Juan P.A."/>
            <person name="Jarraud S."/>
            <person name="Charpentier X."/>
        </authorList>
    </citation>
    <scope>NUCLEOTIDE SEQUENCE [LARGE SCALE GENOMIC DNA]</scope>
    <source>
        <strain evidence="7 8">HL-0427-4011</strain>
    </source>
</reference>
<feature type="domain" description="Plastocyanin-like" evidence="4">
    <location>
        <begin position="172"/>
        <end position="315"/>
    </location>
</feature>
<dbReference type="CDD" id="cd13887">
    <property type="entry name" value="CuRO_2_MCO_like_2"/>
    <property type="match status" value="1"/>
</dbReference>
<proteinExistence type="predicted"/>
<dbReference type="Proteomes" id="UP000295517">
    <property type="component" value="Chromosome"/>
</dbReference>
<evidence type="ECO:0000256" key="3">
    <source>
        <dbReference type="ARBA" id="ARBA00023008"/>
    </source>
</evidence>
<evidence type="ECO:0000256" key="1">
    <source>
        <dbReference type="ARBA" id="ARBA00022723"/>
    </source>
</evidence>
<keyword evidence="2" id="KW-0560">Oxidoreductase</keyword>
<dbReference type="InterPro" id="IPR001117">
    <property type="entry name" value="Cu-oxidase_2nd"/>
</dbReference>
<dbReference type="PROSITE" id="PS00080">
    <property type="entry name" value="MULTICOPPER_OXIDASE2"/>
    <property type="match status" value="1"/>
</dbReference>
<evidence type="ECO:0000313" key="7">
    <source>
        <dbReference type="EMBL" id="QBR84147.1"/>
    </source>
</evidence>
<dbReference type="InterPro" id="IPR008972">
    <property type="entry name" value="Cupredoxin"/>
</dbReference>
<dbReference type="SUPFAM" id="SSF49503">
    <property type="entry name" value="Cupredoxins"/>
    <property type="match status" value="3"/>
</dbReference>
<gene>
    <name evidence="7" type="ORF">E3983_07110</name>
</gene>
<dbReference type="AlphaFoldDB" id="A0AAX1EH00"/>
<evidence type="ECO:0000259" key="5">
    <source>
        <dbReference type="Pfam" id="PF07731"/>
    </source>
</evidence>
<dbReference type="RefSeq" id="WP_135060400.1">
    <property type="nucleotide sequence ID" value="NZ_CP038254.1"/>
</dbReference>
<dbReference type="EMBL" id="CP038254">
    <property type="protein sequence ID" value="QBR84147.1"/>
    <property type="molecule type" value="Genomic_DNA"/>
</dbReference>